<sequence>MAPNNSHPSDQPQPLLAPPSTTATTPPSEQPPDGQEVLTGGIPRPQYGGTPPMLHNAAIAASVLGPIALLLPGRGRGMVSIQNLILSSGTFWGLNQLAWDYTGKSIYQRSNEQWAKVLKPLDPLPEKAQATKLRMEAARAAREAAMPAAERAALEEARRQKEEQREQERRGALGRLWMGGETEGWKERRIEEEKKALESGKGYADLIIDQIWEVWNQGSKKSKEQAEQAKNLPSLVPAGLSATDGNKYNTDDDNSPKQNLDPVNDTTKKP</sequence>
<gene>
    <name evidence="2" type="ORF">QBC46DRAFT_394822</name>
</gene>
<feature type="region of interest" description="Disordered" evidence="1">
    <location>
        <begin position="218"/>
        <end position="270"/>
    </location>
</feature>
<feature type="region of interest" description="Disordered" evidence="1">
    <location>
        <begin position="154"/>
        <end position="175"/>
    </location>
</feature>
<feature type="region of interest" description="Disordered" evidence="1">
    <location>
        <begin position="1"/>
        <end position="50"/>
    </location>
</feature>
<feature type="compositionally biased region" description="Basic and acidic residues" evidence="1">
    <location>
        <begin position="154"/>
        <end position="171"/>
    </location>
</feature>
<evidence type="ECO:0000313" key="2">
    <source>
        <dbReference type="EMBL" id="KAK3936539.1"/>
    </source>
</evidence>
<dbReference type="AlphaFoldDB" id="A0AAN6N1B6"/>
<evidence type="ECO:0008006" key="4">
    <source>
        <dbReference type="Google" id="ProtNLM"/>
    </source>
</evidence>
<name>A0AAN6N1B6_9PEZI</name>
<dbReference type="Proteomes" id="UP001303473">
    <property type="component" value="Unassembled WGS sequence"/>
</dbReference>
<dbReference type="EMBL" id="MU853880">
    <property type="protein sequence ID" value="KAK3936539.1"/>
    <property type="molecule type" value="Genomic_DNA"/>
</dbReference>
<reference evidence="3" key="1">
    <citation type="journal article" date="2023" name="Mol. Phylogenet. Evol.">
        <title>Genome-scale phylogeny and comparative genomics of the fungal order Sordariales.</title>
        <authorList>
            <person name="Hensen N."/>
            <person name="Bonometti L."/>
            <person name="Westerberg I."/>
            <person name="Brannstrom I.O."/>
            <person name="Guillou S."/>
            <person name="Cros-Aarteil S."/>
            <person name="Calhoun S."/>
            <person name="Haridas S."/>
            <person name="Kuo A."/>
            <person name="Mondo S."/>
            <person name="Pangilinan J."/>
            <person name="Riley R."/>
            <person name="LaButti K."/>
            <person name="Andreopoulos B."/>
            <person name="Lipzen A."/>
            <person name="Chen C."/>
            <person name="Yan M."/>
            <person name="Daum C."/>
            <person name="Ng V."/>
            <person name="Clum A."/>
            <person name="Steindorff A."/>
            <person name="Ohm R.A."/>
            <person name="Martin F."/>
            <person name="Silar P."/>
            <person name="Natvig D.O."/>
            <person name="Lalanne C."/>
            <person name="Gautier V."/>
            <person name="Ament-Velasquez S.L."/>
            <person name="Kruys A."/>
            <person name="Hutchinson M.I."/>
            <person name="Powell A.J."/>
            <person name="Barry K."/>
            <person name="Miller A.N."/>
            <person name="Grigoriev I.V."/>
            <person name="Debuchy R."/>
            <person name="Gladieux P."/>
            <person name="Hiltunen Thoren M."/>
            <person name="Johannesson H."/>
        </authorList>
    </citation>
    <scope>NUCLEOTIDE SEQUENCE [LARGE SCALE GENOMIC DNA]</scope>
    <source>
        <strain evidence="3">CBS 340.73</strain>
    </source>
</reference>
<proteinExistence type="predicted"/>
<evidence type="ECO:0000256" key="1">
    <source>
        <dbReference type="SAM" id="MobiDB-lite"/>
    </source>
</evidence>
<accession>A0AAN6N1B6</accession>
<feature type="compositionally biased region" description="Polar residues" evidence="1">
    <location>
        <begin position="1"/>
        <end position="10"/>
    </location>
</feature>
<protein>
    <recommendedName>
        <fullName evidence="4">Rhomboid family membrane protein</fullName>
    </recommendedName>
</protein>
<keyword evidence="3" id="KW-1185">Reference proteome</keyword>
<feature type="compositionally biased region" description="Low complexity" evidence="1">
    <location>
        <begin position="12"/>
        <end position="27"/>
    </location>
</feature>
<comment type="caution">
    <text evidence="2">The sequence shown here is derived from an EMBL/GenBank/DDBJ whole genome shotgun (WGS) entry which is preliminary data.</text>
</comment>
<evidence type="ECO:0000313" key="3">
    <source>
        <dbReference type="Proteomes" id="UP001303473"/>
    </source>
</evidence>
<organism evidence="2 3">
    <name type="scientific">Diplogelasinospora grovesii</name>
    <dbReference type="NCBI Taxonomy" id="303347"/>
    <lineage>
        <taxon>Eukaryota</taxon>
        <taxon>Fungi</taxon>
        <taxon>Dikarya</taxon>
        <taxon>Ascomycota</taxon>
        <taxon>Pezizomycotina</taxon>
        <taxon>Sordariomycetes</taxon>
        <taxon>Sordariomycetidae</taxon>
        <taxon>Sordariales</taxon>
        <taxon>Diplogelasinosporaceae</taxon>
        <taxon>Diplogelasinospora</taxon>
    </lineage>
</organism>